<dbReference type="AlphaFoldDB" id="A0A2A2K6P7"/>
<reference evidence="1 2" key="1">
    <citation type="journal article" date="2017" name="Curr. Biol.">
        <title>Genome architecture and evolution of a unichromosomal asexual nematode.</title>
        <authorList>
            <person name="Fradin H."/>
            <person name="Zegar C."/>
            <person name="Gutwein M."/>
            <person name="Lucas J."/>
            <person name="Kovtun M."/>
            <person name="Corcoran D."/>
            <person name="Baugh L.R."/>
            <person name="Kiontke K."/>
            <person name="Gunsalus K."/>
            <person name="Fitch D.H."/>
            <person name="Piano F."/>
        </authorList>
    </citation>
    <scope>NUCLEOTIDE SEQUENCE [LARGE SCALE GENOMIC DNA]</scope>
    <source>
        <strain evidence="1">PF1309</strain>
    </source>
</reference>
<name>A0A2A2K6P7_9BILA</name>
<proteinExistence type="predicted"/>
<accession>A0A2A2K6P7</accession>
<protein>
    <submittedName>
        <fullName evidence="1">Uncharacterized protein</fullName>
    </submittedName>
</protein>
<comment type="caution">
    <text evidence="1">The sequence shown here is derived from an EMBL/GenBank/DDBJ whole genome shotgun (WGS) entry which is preliminary data.</text>
</comment>
<dbReference type="Proteomes" id="UP000218231">
    <property type="component" value="Unassembled WGS sequence"/>
</dbReference>
<evidence type="ECO:0000313" key="1">
    <source>
        <dbReference type="EMBL" id="PAV69543.1"/>
    </source>
</evidence>
<gene>
    <name evidence="1" type="ORF">WR25_06089</name>
</gene>
<keyword evidence="2" id="KW-1185">Reference proteome</keyword>
<organism evidence="1 2">
    <name type="scientific">Diploscapter pachys</name>
    <dbReference type="NCBI Taxonomy" id="2018661"/>
    <lineage>
        <taxon>Eukaryota</taxon>
        <taxon>Metazoa</taxon>
        <taxon>Ecdysozoa</taxon>
        <taxon>Nematoda</taxon>
        <taxon>Chromadorea</taxon>
        <taxon>Rhabditida</taxon>
        <taxon>Rhabditina</taxon>
        <taxon>Rhabditomorpha</taxon>
        <taxon>Rhabditoidea</taxon>
        <taxon>Rhabditidae</taxon>
        <taxon>Diploscapter</taxon>
    </lineage>
</organism>
<evidence type="ECO:0000313" key="2">
    <source>
        <dbReference type="Proteomes" id="UP000218231"/>
    </source>
</evidence>
<sequence>MPRPCAGGEQDDVDADVVARPGIARHQHLRRRGDAGEAAFVDREVELGGGGAGLHLDEGYQVPLSGNQVDFARRSADTTVKYSPALESQPPCRKAFATPTRCFGFASLPATSDGYSFHRSVELSGVEIKGKLPRVTTPMEEHNPEIPVRIAGSEMRLSPYHLAQIPCDIGNVINGICHHFLIIERGERIGYRIQAEVKESHGNLLVEGREIDLRRIPILIGAIGERNIVRTSE</sequence>
<dbReference type="EMBL" id="LIAE01009493">
    <property type="protein sequence ID" value="PAV69543.1"/>
    <property type="molecule type" value="Genomic_DNA"/>
</dbReference>